<evidence type="ECO:0000259" key="2">
    <source>
        <dbReference type="SMART" id="SM00065"/>
    </source>
</evidence>
<keyword evidence="4" id="KW-1185">Reference proteome</keyword>
<dbReference type="InterPro" id="IPR025736">
    <property type="entry name" value="PucR_C-HTH_dom"/>
</dbReference>
<dbReference type="InterPro" id="IPR041522">
    <property type="entry name" value="CdaR_GGDEF"/>
</dbReference>
<dbReference type="Gene3D" id="3.30.450.40">
    <property type="match status" value="1"/>
</dbReference>
<accession>A0A939RV12</accession>
<dbReference type="PANTHER" id="PTHR33744:SF15">
    <property type="entry name" value="CARBOHYDRATE DIACID REGULATOR"/>
    <property type="match status" value="1"/>
</dbReference>
<dbReference type="InterPro" id="IPR051448">
    <property type="entry name" value="CdaR-like_regulators"/>
</dbReference>
<comment type="caution">
    <text evidence="3">The sequence shown here is derived from an EMBL/GenBank/DDBJ whole genome shotgun (WGS) entry which is preliminary data.</text>
</comment>
<feature type="domain" description="GAF" evidence="2">
    <location>
        <begin position="35"/>
        <end position="184"/>
    </location>
</feature>
<gene>
    <name evidence="3" type="ORF">J4H91_13945</name>
</gene>
<evidence type="ECO:0000256" key="1">
    <source>
        <dbReference type="ARBA" id="ARBA00006754"/>
    </source>
</evidence>
<dbReference type="InterPro" id="IPR029016">
    <property type="entry name" value="GAF-like_dom_sf"/>
</dbReference>
<comment type="similarity">
    <text evidence="1">Belongs to the CdaR family.</text>
</comment>
<dbReference type="Proteomes" id="UP000664398">
    <property type="component" value="Unassembled WGS sequence"/>
</dbReference>
<dbReference type="EMBL" id="JAGDYL010000032">
    <property type="protein sequence ID" value="MBO1806405.1"/>
    <property type="molecule type" value="Genomic_DNA"/>
</dbReference>
<dbReference type="Pfam" id="PF13556">
    <property type="entry name" value="HTH_30"/>
    <property type="match status" value="1"/>
</dbReference>
<name>A0A939RV12_9MICO</name>
<dbReference type="SMART" id="SM00065">
    <property type="entry name" value="GAF"/>
    <property type="match status" value="2"/>
</dbReference>
<reference evidence="3" key="1">
    <citation type="submission" date="2021-03" db="EMBL/GenBank/DDBJ databases">
        <title>Leucobacter chromiisoli sp. nov., isolated from chromium-containing soil of chemical plant.</title>
        <authorList>
            <person name="Xu Z."/>
        </authorList>
    </citation>
    <scope>NUCLEOTIDE SEQUENCE</scope>
    <source>
        <strain evidence="3">A2</strain>
    </source>
</reference>
<dbReference type="PANTHER" id="PTHR33744">
    <property type="entry name" value="CARBOHYDRATE DIACID REGULATOR"/>
    <property type="match status" value="1"/>
</dbReference>
<evidence type="ECO:0000313" key="3">
    <source>
        <dbReference type="EMBL" id="MBO1806405.1"/>
    </source>
</evidence>
<feature type="domain" description="GAF" evidence="2">
    <location>
        <begin position="203"/>
        <end position="327"/>
    </location>
</feature>
<proteinExistence type="inferred from homology"/>
<dbReference type="RefSeq" id="WP_208046861.1">
    <property type="nucleotide sequence ID" value="NZ_JAGDYL010000032.1"/>
</dbReference>
<dbReference type="Pfam" id="PF13185">
    <property type="entry name" value="GAF_2"/>
    <property type="match status" value="1"/>
</dbReference>
<dbReference type="InterPro" id="IPR042070">
    <property type="entry name" value="PucR_C-HTH_sf"/>
</dbReference>
<evidence type="ECO:0000313" key="4">
    <source>
        <dbReference type="Proteomes" id="UP000664398"/>
    </source>
</evidence>
<organism evidence="3 4">
    <name type="scientific">Leucobacter ruminantium</name>
    <dbReference type="NCBI Taxonomy" id="1289170"/>
    <lineage>
        <taxon>Bacteria</taxon>
        <taxon>Bacillati</taxon>
        <taxon>Actinomycetota</taxon>
        <taxon>Actinomycetes</taxon>
        <taxon>Micrococcales</taxon>
        <taxon>Microbacteriaceae</taxon>
        <taxon>Leucobacter</taxon>
    </lineage>
</organism>
<dbReference type="SUPFAM" id="SSF55781">
    <property type="entry name" value="GAF domain-like"/>
    <property type="match status" value="1"/>
</dbReference>
<dbReference type="AlphaFoldDB" id="A0A939RV12"/>
<protein>
    <submittedName>
        <fullName evidence="3">GAF domain-containing protein</fullName>
    </submittedName>
</protein>
<dbReference type="Pfam" id="PF17853">
    <property type="entry name" value="GGDEF_2"/>
    <property type="match status" value="1"/>
</dbReference>
<sequence length="581" mass="63761">MDVDQTAGSSDTPQFAQRRADVLSELVRLFSSGKDALGLAEAAVELVAQATGAKSVFVYFWDQATERLVLRTVTHIDLALSLHQIQMKLGEGITGWSALHRKPVLLGGDITSDPRFLKIEEVDEDSYASVLTVPIYDEETLYGVFAMYSEREGAFGEDELAIAEEVGLLLASGLKRAETVHELELQSATARFLTDMPPAANASLPSTIREAAEKILRLLDADVCLINYVAWFAMSAEPIAVAERIEGTEQVRVWLTHSKQQARETEHRYEVGGYHQISMSLGHGVTNGFITCFRSRQFSKDDVERLNAIATQVGVLIENIGIAPNTAAQTMALLASDREDQMLESLKFLGWRGNGFVPVLVQVKRVGSDIEVFGREVRDAALSVFGTETLIVNSGTLVVVLVPHDQALTAEGIQQRVESWMLGLERSIGMSADIGVGQSTARTNSIRNSLIQARGALAWASFSSTRKAPGVVSYETIQTVRELPRLVSEFGPRVSTRCEQLRPLLAYDLQHGTKLIETVEAYALHGGSAANAADALFIHRNTLRQRIGRVNDLVTENLDQDTLWPEVLFAARVLRLEASNI</sequence>
<dbReference type="Gene3D" id="1.10.10.2840">
    <property type="entry name" value="PucR C-terminal helix-turn-helix domain"/>
    <property type="match status" value="1"/>
</dbReference>
<dbReference type="InterPro" id="IPR003018">
    <property type="entry name" value="GAF"/>
</dbReference>